<evidence type="ECO:0000256" key="1">
    <source>
        <dbReference type="ARBA" id="ARBA00004651"/>
    </source>
</evidence>
<dbReference type="GO" id="GO:0005886">
    <property type="term" value="C:plasma membrane"/>
    <property type="evidence" value="ECO:0007669"/>
    <property type="project" value="UniProtKB-SubCell"/>
</dbReference>
<proteinExistence type="inferred from homology"/>
<evidence type="ECO:0000256" key="4">
    <source>
        <dbReference type="ARBA" id="ARBA00022692"/>
    </source>
</evidence>
<feature type="transmembrane region" description="Helical" evidence="9">
    <location>
        <begin position="134"/>
        <end position="153"/>
    </location>
</feature>
<evidence type="ECO:0000256" key="6">
    <source>
        <dbReference type="ARBA" id="ARBA00022989"/>
    </source>
</evidence>
<comment type="caution">
    <text evidence="10">The sequence shown here is derived from an EMBL/GenBank/DDBJ whole genome shotgun (WGS) entry which is preliminary data.</text>
</comment>
<evidence type="ECO:0000256" key="8">
    <source>
        <dbReference type="PIRNR" id="PIRNR018472"/>
    </source>
</evidence>
<keyword evidence="7 8" id="KW-0472">Membrane</keyword>
<keyword evidence="3 8" id="KW-1003">Cell membrane</keyword>
<dbReference type="AlphaFoldDB" id="A0A4R6XMB3"/>
<keyword evidence="6 9" id="KW-1133">Transmembrane helix</keyword>
<evidence type="ECO:0000256" key="7">
    <source>
        <dbReference type="ARBA" id="ARBA00023136"/>
    </source>
</evidence>
<dbReference type="Pfam" id="PF04093">
    <property type="entry name" value="MreD"/>
    <property type="match status" value="1"/>
</dbReference>
<sequence length="164" mass="18657">MNKKHKQGVPYIMHLSILCALLLMLIPWPDAIIKYQPHWVALLVAYWSFNTASNRVMLVAFCYGLLLDILMGSLLGKHGMSLVALSFLVTKSAKQLRMTSMGQLMAMVIVLLFNDIIIRAIIDWLSFGYKPAVVDMLPLITAALTWPWIKYLLDRIQVSYRNSS</sequence>
<keyword evidence="4 9" id="KW-0812">Transmembrane</keyword>
<evidence type="ECO:0000256" key="3">
    <source>
        <dbReference type="ARBA" id="ARBA00022475"/>
    </source>
</evidence>
<dbReference type="NCBIfam" id="TIGR03426">
    <property type="entry name" value="shape_MreD"/>
    <property type="match status" value="1"/>
</dbReference>
<organism evidence="10 11">
    <name type="scientific">Marinicella litoralis</name>
    <dbReference type="NCBI Taxonomy" id="644220"/>
    <lineage>
        <taxon>Bacteria</taxon>
        <taxon>Pseudomonadati</taxon>
        <taxon>Pseudomonadota</taxon>
        <taxon>Gammaproteobacteria</taxon>
        <taxon>Lysobacterales</taxon>
        <taxon>Marinicellaceae</taxon>
        <taxon>Marinicella</taxon>
    </lineage>
</organism>
<gene>
    <name evidence="10" type="ORF">C8D91_1704</name>
</gene>
<feature type="transmembrane region" description="Helical" evidence="9">
    <location>
        <begin position="104"/>
        <end position="122"/>
    </location>
</feature>
<dbReference type="Proteomes" id="UP000295724">
    <property type="component" value="Unassembled WGS sequence"/>
</dbReference>
<dbReference type="InterPro" id="IPR007227">
    <property type="entry name" value="Cell_shape_determining_MreD"/>
</dbReference>
<dbReference type="PIRSF" id="PIRSF018472">
    <property type="entry name" value="MreD_proteobac"/>
    <property type="match status" value="1"/>
</dbReference>
<evidence type="ECO:0000256" key="9">
    <source>
        <dbReference type="SAM" id="Phobius"/>
    </source>
</evidence>
<evidence type="ECO:0000313" key="10">
    <source>
        <dbReference type="EMBL" id="TDR20726.1"/>
    </source>
</evidence>
<dbReference type="PANTHER" id="PTHR37484">
    <property type="entry name" value="ROD SHAPE-DETERMINING PROTEIN MRED"/>
    <property type="match status" value="1"/>
</dbReference>
<evidence type="ECO:0000256" key="2">
    <source>
        <dbReference type="ARBA" id="ARBA00007776"/>
    </source>
</evidence>
<reference evidence="10 11" key="1">
    <citation type="submission" date="2019-03" db="EMBL/GenBank/DDBJ databases">
        <title>Genomic Encyclopedia of Type Strains, Phase IV (KMG-IV): sequencing the most valuable type-strain genomes for metagenomic binning, comparative biology and taxonomic classification.</title>
        <authorList>
            <person name="Goeker M."/>
        </authorList>
    </citation>
    <scope>NUCLEOTIDE SEQUENCE [LARGE SCALE GENOMIC DNA]</scope>
    <source>
        <strain evidence="10 11">DSM 25488</strain>
    </source>
</reference>
<comment type="similarity">
    <text evidence="2 8">Belongs to the MreD family.</text>
</comment>
<dbReference type="EMBL" id="SNZB01000003">
    <property type="protein sequence ID" value="TDR20726.1"/>
    <property type="molecule type" value="Genomic_DNA"/>
</dbReference>
<dbReference type="InterPro" id="IPR026034">
    <property type="entry name" value="MreD_proteobac"/>
</dbReference>
<dbReference type="PANTHER" id="PTHR37484:SF1">
    <property type="entry name" value="ROD SHAPE-DETERMINING PROTEIN MRED"/>
    <property type="match status" value="1"/>
</dbReference>
<dbReference type="GO" id="GO:0008360">
    <property type="term" value="P:regulation of cell shape"/>
    <property type="evidence" value="ECO:0007669"/>
    <property type="project" value="UniProtKB-UniRule"/>
</dbReference>
<keyword evidence="5 8" id="KW-0133">Cell shape</keyword>
<protein>
    <recommendedName>
        <fullName evidence="8">Rod shape-determining protein MreD</fullName>
    </recommendedName>
</protein>
<accession>A0A4R6XMB3</accession>
<dbReference type="OrthoDB" id="6647425at2"/>
<feature type="transmembrane region" description="Helical" evidence="9">
    <location>
        <begin position="55"/>
        <end position="75"/>
    </location>
</feature>
<dbReference type="RefSeq" id="WP_099018555.1">
    <property type="nucleotide sequence ID" value="NZ_NIHB01000001.1"/>
</dbReference>
<name>A0A4R6XMB3_9GAMM</name>
<evidence type="ECO:0000256" key="5">
    <source>
        <dbReference type="ARBA" id="ARBA00022960"/>
    </source>
</evidence>
<keyword evidence="8" id="KW-0997">Cell inner membrane</keyword>
<comment type="function">
    <text evidence="8">Involved in formation of the rod shape of the cell. May also contribute to regulation of formation of penicillin-binding proteins.</text>
</comment>
<evidence type="ECO:0000313" key="11">
    <source>
        <dbReference type="Proteomes" id="UP000295724"/>
    </source>
</evidence>
<keyword evidence="11" id="KW-1185">Reference proteome</keyword>
<comment type="subcellular location">
    <subcellularLocation>
        <location evidence="8">Cell inner membrane</location>
    </subcellularLocation>
    <subcellularLocation>
        <location evidence="1">Cell membrane</location>
        <topology evidence="1">Multi-pass membrane protein</topology>
    </subcellularLocation>
</comment>